<reference evidence="1" key="1">
    <citation type="submission" date="2015-07" db="EMBL/GenBank/DDBJ databases">
        <title>MeaNS - Measles Nucleotide Surveillance Program.</title>
        <authorList>
            <person name="Tran T."/>
            <person name="Druce J."/>
        </authorList>
    </citation>
    <scope>NUCLEOTIDE SEQUENCE</scope>
    <source>
        <strain evidence="1">UCB-OBI-ISO-001</strain>
        <tissue evidence="1">Gonad</tissue>
    </source>
</reference>
<protein>
    <submittedName>
        <fullName evidence="1">Uncharacterized protein</fullName>
    </submittedName>
</protein>
<gene>
    <name evidence="1" type="ORF">OCBIM_22039585mg</name>
</gene>
<dbReference type="EMBL" id="KQ423712">
    <property type="protein sequence ID" value="KOF72334.1"/>
    <property type="molecule type" value="Genomic_DNA"/>
</dbReference>
<name>A0A0L8G677_OCTBM</name>
<sequence length="109" mass="12428">MQLRTLVLGSSNAKSAAFGKVHEHDTPKERTTLSYAVLQNPKDVLKSLMNKDGCLCWGYYHDKAQLGVRCFPHCPVNHNKESIHCNQESNTQRMSNPQLHNMLIDKCYI</sequence>
<organism evidence="1">
    <name type="scientific">Octopus bimaculoides</name>
    <name type="common">California two-spotted octopus</name>
    <dbReference type="NCBI Taxonomy" id="37653"/>
    <lineage>
        <taxon>Eukaryota</taxon>
        <taxon>Metazoa</taxon>
        <taxon>Spiralia</taxon>
        <taxon>Lophotrochozoa</taxon>
        <taxon>Mollusca</taxon>
        <taxon>Cephalopoda</taxon>
        <taxon>Coleoidea</taxon>
        <taxon>Octopodiformes</taxon>
        <taxon>Octopoda</taxon>
        <taxon>Incirrata</taxon>
        <taxon>Octopodidae</taxon>
        <taxon>Octopus</taxon>
    </lineage>
</organism>
<proteinExistence type="predicted"/>
<evidence type="ECO:0000313" key="1">
    <source>
        <dbReference type="EMBL" id="KOF72334.1"/>
    </source>
</evidence>
<accession>A0A0L8G677</accession>
<dbReference type="AlphaFoldDB" id="A0A0L8G677"/>